<keyword evidence="1" id="KW-0812">Transmembrane</keyword>
<dbReference type="FunFam" id="3.40.720.10:FF:000017">
    <property type="entry name" value="Predicted protein"/>
    <property type="match status" value="1"/>
</dbReference>
<name>A0AAV7XQF5_9NEOP</name>
<sequence length="730" mass="80978">MSDARPLLPNAHAQHAKAAAGGGHAGRRCWPGLRCLAGCFACFTRRLVLSLVLGCILMYGLYVVVQIHVVENFEFFGNNGNLATYHTLSPYATGHSASPKCVRPPSGAPWLLDTDGCRIPAHDPFSDDVKGMIWDHPAVVCADPPPLVVSNDTHIMVETHLLPAYKAPNATCCYTAMWRFVGPDWQADPGPKGPLYDGIKHGNDIRYANECVPFEAPVVVPHEFVRVSCTSGTKEVYKDFHAFVPVNEPSASEFTSDNSLNVLIVGIDSVSRLNFVRKMPRTKAFIDEQLGGRIMLGYNKVEDNTFPNLWALLTAMTVPELRKACWESDRVHFDACPWVWKTFNREGYVNMFAEDTAWMGLYYYGKHGFANQPTDYDGRPLMYTGEKVLGRGGGKSSYFCIGQRHQIEVLFDYGLKFARVMTSRRRKFFGMLWGTSLSHDLLNTVDEADALYLNFLSELKASGLLNNTALVVMSDHGLRFGPILRTYQGNLENMLPFMYVIVPEWVKRRYPVAAANLEGNRHKLVTVFDLHETLHSFMDLRSLEDANAHNSSTGSPPRGISLFKAIPGVRTCDTAGIPHNYCSCQLLEETDTNSTEIREAVRFVVQQINQMVGTHRSCSQLEVDEVLSARSGQPLQFQNLKVVGKDASEWEYQATLQTRPGQALLSATVRKNVKTGIMKLAGSVSRLNAYGNSSWCVTSAPLKPLCFCKDPAPTPPTTASSLRAAAVTKN</sequence>
<dbReference type="Gene3D" id="3.40.720.10">
    <property type="entry name" value="Alkaline Phosphatase, subunit A"/>
    <property type="match status" value="1"/>
</dbReference>
<keyword evidence="1" id="KW-0472">Membrane</keyword>
<dbReference type="InterPro" id="IPR004245">
    <property type="entry name" value="DUF229"/>
</dbReference>
<evidence type="ECO:0008006" key="4">
    <source>
        <dbReference type="Google" id="ProtNLM"/>
    </source>
</evidence>
<dbReference type="SUPFAM" id="SSF53649">
    <property type="entry name" value="Alkaline phosphatase-like"/>
    <property type="match status" value="1"/>
</dbReference>
<gene>
    <name evidence="2" type="ORF">ONE63_006932</name>
</gene>
<dbReference type="PANTHER" id="PTHR10974:SF1">
    <property type="entry name" value="FI08016P-RELATED"/>
    <property type="match status" value="1"/>
</dbReference>
<keyword evidence="1" id="KW-1133">Transmembrane helix</keyword>
<proteinExistence type="predicted"/>
<evidence type="ECO:0000313" key="2">
    <source>
        <dbReference type="EMBL" id="KAJ1528526.1"/>
    </source>
</evidence>
<reference evidence="2" key="1">
    <citation type="submission" date="2022-12" db="EMBL/GenBank/DDBJ databases">
        <title>Chromosome-level genome assembly of the bean flower thrips Megalurothrips usitatus.</title>
        <authorList>
            <person name="Ma L."/>
            <person name="Liu Q."/>
            <person name="Li H."/>
            <person name="Cai W."/>
        </authorList>
    </citation>
    <scope>NUCLEOTIDE SEQUENCE</scope>
    <source>
        <strain evidence="2">Cailab_2022a</strain>
    </source>
</reference>
<evidence type="ECO:0000313" key="3">
    <source>
        <dbReference type="Proteomes" id="UP001075354"/>
    </source>
</evidence>
<dbReference type="PANTHER" id="PTHR10974">
    <property type="entry name" value="FI08016P-RELATED"/>
    <property type="match status" value="1"/>
</dbReference>
<dbReference type="CDD" id="cd16021">
    <property type="entry name" value="ALP_like"/>
    <property type="match status" value="1"/>
</dbReference>
<feature type="transmembrane region" description="Helical" evidence="1">
    <location>
        <begin position="47"/>
        <end position="65"/>
    </location>
</feature>
<evidence type="ECO:0000256" key="1">
    <source>
        <dbReference type="SAM" id="Phobius"/>
    </source>
</evidence>
<comment type="caution">
    <text evidence="2">The sequence shown here is derived from an EMBL/GenBank/DDBJ whole genome shotgun (WGS) entry which is preliminary data.</text>
</comment>
<dbReference type="InterPro" id="IPR017850">
    <property type="entry name" value="Alkaline_phosphatase_core_sf"/>
</dbReference>
<dbReference type="Proteomes" id="UP001075354">
    <property type="component" value="Chromosome 4"/>
</dbReference>
<organism evidence="2 3">
    <name type="scientific">Megalurothrips usitatus</name>
    <name type="common">bean blossom thrips</name>
    <dbReference type="NCBI Taxonomy" id="439358"/>
    <lineage>
        <taxon>Eukaryota</taxon>
        <taxon>Metazoa</taxon>
        <taxon>Ecdysozoa</taxon>
        <taxon>Arthropoda</taxon>
        <taxon>Hexapoda</taxon>
        <taxon>Insecta</taxon>
        <taxon>Pterygota</taxon>
        <taxon>Neoptera</taxon>
        <taxon>Paraneoptera</taxon>
        <taxon>Thysanoptera</taxon>
        <taxon>Terebrantia</taxon>
        <taxon>Thripoidea</taxon>
        <taxon>Thripidae</taxon>
        <taxon>Megalurothrips</taxon>
    </lineage>
</organism>
<dbReference type="Pfam" id="PF02995">
    <property type="entry name" value="DUF229"/>
    <property type="match status" value="1"/>
</dbReference>
<dbReference type="GO" id="GO:0005615">
    <property type="term" value="C:extracellular space"/>
    <property type="evidence" value="ECO:0007669"/>
    <property type="project" value="TreeGrafter"/>
</dbReference>
<accession>A0AAV7XQF5</accession>
<dbReference type="EMBL" id="JAPTSV010000004">
    <property type="protein sequence ID" value="KAJ1528526.1"/>
    <property type="molecule type" value="Genomic_DNA"/>
</dbReference>
<protein>
    <recommendedName>
        <fullName evidence="4">DUF229 domain containing protein</fullName>
    </recommendedName>
</protein>
<keyword evidence="3" id="KW-1185">Reference proteome</keyword>
<dbReference type="AlphaFoldDB" id="A0AAV7XQF5"/>